<reference evidence="1 2" key="1">
    <citation type="submission" date="2017-06" db="EMBL/GenBank/DDBJ databases">
        <title>Complete genome sequence of Paenibacillus donghaensis KCTC 13049T isolated from East Sea sediment, South Korea.</title>
        <authorList>
            <person name="Jung B.K."/>
            <person name="Hong S.-J."/>
            <person name="Shin J.-H."/>
        </authorList>
    </citation>
    <scope>NUCLEOTIDE SEQUENCE [LARGE SCALE GENOMIC DNA]</scope>
    <source>
        <strain evidence="1 2">KCTC 13049</strain>
    </source>
</reference>
<dbReference type="AlphaFoldDB" id="A0A2Z2KHR8"/>
<dbReference type="EMBL" id="CP021780">
    <property type="protein sequence ID" value="ASA22730.1"/>
    <property type="molecule type" value="Genomic_DNA"/>
</dbReference>
<dbReference type="OrthoDB" id="9931199at2"/>
<evidence type="ECO:0000313" key="2">
    <source>
        <dbReference type="Proteomes" id="UP000249890"/>
    </source>
</evidence>
<organism evidence="1 2">
    <name type="scientific">Paenibacillus donghaensis</name>
    <dbReference type="NCBI Taxonomy" id="414771"/>
    <lineage>
        <taxon>Bacteria</taxon>
        <taxon>Bacillati</taxon>
        <taxon>Bacillota</taxon>
        <taxon>Bacilli</taxon>
        <taxon>Bacillales</taxon>
        <taxon>Paenibacillaceae</taxon>
        <taxon>Paenibacillus</taxon>
    </lineage>
</organism>
<dbReference type="RefSeq" id="WP_087916728.1">
    <property type="nucleotide sequence ID" value="NZ_CP021780.1"/>
</dbReference>
<keyword evidence="2" id="KW-1185">Reference proteome</keyword>
<gene>
    <name evidence="1" type="ORF">B9T62_19175</name>
</gene>
<dbReference type="Proteomes" id="UP000249890">
    <property type="component" value="Chromosome"/>
</dbReference>
<proteinExistence type="predicted"/>
<accession>A0A2Z2KHR8</accession>
<evidence type="ECO:0008006" key="3">
    <source>
        <dbReference type="Google" id="ProtNLM"/>
    </source>
</evidence>
<name>A0A2Z2KHR8_9BACL</name>
<sequence>MIYEEAKANGQKLQKQTNACSDVLKGFNKYGKNALGMTPDHVRAMPEWKEAKKAYDESFANLRGFNTWFMKTFKKEYAADRRSKFKSNQDNVK</sequence>
<protein>
    <recommendedName>
        <fullName evidence="3">LXG domain-containing protein</fullName>
    </recommendedName>
</protein>
<evidence type="ECO:0000313" key="1">
    <source>
        <dbReference type="EMBL" id="ASA22730.1"/>
    </source>
</evidence>
<dbReference type="KEGG" id="pdh:B9T62_19175"/>